<keyword evidence="8" id="KW-1185">Reference proteome</keyword>
<dbReference type="RefSeq" id="XP_015184244.1">
    <property type="nucleotide sequence ID" value="XM_015328758.1"/>
</dbReference>
<keyword evidence="2 6" id="KW-0645">Protease</keyword>
<dbReference type="Proteomes" id="UP000694924">
    <property type="component" value="Unplaced"/>
</dbReference>
<dbReference type="InterPro" id="IPR001314">
    <property type="entry name" value="Peptidase_S1A"/>
</dbReference>
<evidence type="ECO:0000256" key="6">
    <source>
        <dbReference type="RuleBase" id="RU363034"/>
    </source>
</evidence>
<evidence type="ECO:0000256" key="1">
    <source>
        <dbReference type="ARBA" id="ARBA00007664"/>
    </source>
</evidence>
<reference evidence="9" key="1">
    <citation type="submission" date="2025-08" db="UniProtKB">
        <authorList>
            <consortium name="RefSeq"/>
        </authorList>
    </citation>
    <scope>IDENTIFICATION</scope>
    <source>
        <tissue evidence="9">Whole body</tissue>
    </source>
</reference>
<dbReference type="CDD" id="cd00190">
    <property type="entry name" value="Tryp_SPc"/>
    <property type="match status" value="1"/>
</dbReference>
<gene>
    <name evidence="9" type="primary">LOC107070492</name>
</gene>
<dbReference type="Gene3D" id="2.40.10.10">
    <property type="entry name" value="Trypsin-like serine proteases"/>
    <property type="match status" value="1"/>
</dbReference>
<dbReference type="InterPro" id="IPR033116">
    <property type="entry name" value="TRYPSIN_SER"/>
</dbReference>
<sequence length="239" mass="26338">MFLQPSNNRIVGGAYINITFVPYMLSLMLGGQHICGSGILNENFAITAAHCAQVVARRINDSTVRSGSSFRDKGGVIHNVVKVINHKKFDPNTNNYDIAILKIHPPFKYDNTTQPLKIPFNESTSSDFGFVAGWGYFLNFDPVLSEELQYVILPKVSKKKCKKDYSGSFDITETQVCYGLNEGGHDACKGDSGGPMVNMDNVLIAVTSWGDGCARPNQPGVYTDAILLRDWIKNNIGKH</sequence>
<dbReference type="InterPro" id="IPR018114">
    <property type="entry name" value="TRYPSIN_HIS"/>
</dbReference>
<dbReference type="SUPFAM" id="SSF50494">
    <property type="entry name" value="Trypsin-like serine proteases"/>
    <property type="match status" value="1"/>
</dbReference>
<keyword evidence="5" id="KW-1015">Disulfide bond</keyword>
<evidence type="ECO:0000313" key="9">
    <source>
        <dbReference type="RefSeq" id="XP_015184244.1"/>
    </source>
</evidence>
<dbReference type="GeneID" id="107070492"/>
<comment type="similarity">
    <text evidence="1">Belongs to the peptidase S1 family.</text>
</comment>
<evidence type="ECO:0000256" key="3">
    <source>
        <dbReference type="ARBA" id="ARBA00022801"/>
    </source>
</evidence>
<dbReference type="PANTHER" id="PTHR24276">
    <property type="entry name" value="POLYSERASE-RELATED"/>
    <property type="match status" value="1"/>
</dbReference>
<dbReference type="PROSITE" id="PS50240">
    <property type="entry name" value="TRYPSIN_DOM"/>
    <property type="match status" value="1"/>
</dbReference>
<dbReference type="InterPro" id="IPR043504">
    <property type="entry name" value="Peptidase_S1_PA_chymotrypsin"/>
</dbReference>
<feature type="domain" description="Peptidase S1" evidence="7">
    <location>
        <begin position="10"/>
        <end position="237"/>
    </location>
</feature>
<dbReference type="InterPro" id="IPR001254">
    <property type="entry name" value="Trypsin_dom"/>
</dbReference>
<evidence type="ECO:0000256" key="5">
    <source>
        <dbReference type="ARBA" id="ARBA00023157"/>
    </source>
</evidence>
<dbReference type="InterPro" id="IPR009003">
    <property type="entry name" value="Peptidase_S1_PA"/>
</dbReference>
<evidence type="ECO:0000259" key="7">
    <source>
        <dbReference type="PROSITE" id="PS50240"/>
    </source>
</evidence>
<dbReference type="Pfam" id="PF00089">
    <property type="entry name" value="Trypsin"/>
    <property type="match status" value="1"/>
</dbReference>
<dbReference type="PROSITE" id="PS00134">
    <property type="entry name" value="TRYPSIN_HIS"/>
    <property type="match status" value="1"/>
</dbReference>
<keyword evidence="4 6" id="KW-0720">Serine protease</keyword>
<proteinExistence type="inferred from homology"/>
<evidence type="ECO:0000256" key="4">
    <source>
        <dbReference type="ARBA" id="ARBA00022825"/>
    </source>
</evidence>
<dbReference type="InterPro" id="IPR050430">
    <property type="entry name" value="Peptidase_S1"/>
</dbReference>
<organism evidence="8 9">
    <name type="scientific">Polistes dominula</name>
    <name type="common">European paper wasp</name>
    <name type="synonym">Vespa dominula</name>
    <dbReference type="NCBI Taxonomy" id="743375"/>
    <lineage>
        <taxon>Eukaryota</taxon>
        <taxon>Metazoa</taxon>
        <taxon>Ecdysozoa</taxon>
        <taxon>Arthropoda</taxon>
        <taxon>Hexapoda</taxon>
        <taxon>Insecta</taxon>
        <taxon>Pterygota</taxon>
        <taxon>Neoptera</taxon>
        <taxon>Endopterygota</taxon>
        <taxon>Hymenoptera</taxon>
        <taxon>Apocrita</taxon>
        <taxon>Aculeata</taxon>
        <taxon>Vespoidea</taxon>
        <taxon>Vespidae</taxon>
        <taxon>Polistinae</taxon>
        <taxon>Polistini</taxon>
        <taxon>Polistes</taxon>
    </lineage>
</organism>
<accession>A0ABM1IVK7</accession>
<keyword evidence="3 6" id="KW-0378">Hydrolase</keyword>
<dbReference type="PROSITE" id="PS00135">
    <property type="entry name" value="TRYPSIN_SER"/>
    <property type="match status" value="1"/>
</dbReference>
<dbReference type="PRINTS" id="PR00722">
    <property type="entry name" value="CHYMOTRYPSIN"/>
</dbReference>
<dbReference type="SMART" id="SM00020">
    <property type="entry name" value="Tryp_SPc"/>
    <property type="match status" value="1"/>
</dbReference>
<name>A0ABM1IVK7_POLDO</name>
<evidence type="ECO:0000313" key="8">
    <source>
        <dbReference type="Proteomes" id="UP000694924"/>
    </source>
</evidence>
<protein>
    <submittedName>
        <fullName evidence="9">Trypsin 5G1-like</fullName>
    </submittedName>
</protein>
<evidence type="ECO:0000256" key="2">
    <source>
        <dbReference type="ARBA" id="ARBA00022670"/>
    </source>
</evidence>
<dbReference type="PANTHER" id="PTHR24276:SF91">
    <property type="entry name" value="AT26814P-RELATED"/>
    <property type="match status" value="1"/>
</dbReference>